<evidence type="ECO:0000256" key="3">
    <source>
        <dbReference type="ARBA" id="ARBA00023030"/>
    </source>
</evidence>
<dbReference type="InterPro" id="IPR000072">
    <property type="entry name" value="PDGF/VEGF_dom"/>
</dbReference>
<dbReference type="GO" id="GO:0008083">
    <property type="term" value="F:growth factor activity"/>
    <property type="evidence" value="ECO:0007669"/>
    <property type="project" value="UniProtKB-KW"/>
</dbReference>
<evidence type="ECO:0000256" key="8">
    <source>
        <dbReference type="ARBA" id="ARBA00046258"/>
    </source>
</evidence>
<dbReference type="ExpressionAtlas" id="F6XM36">
    <property type="expression patterns" value="baseline"/>
</dbReference>
<dbReference type="eggNOG" id="ENOG502S2VW">
    <property type="taxonomic scope" value="Eukaryota"/>
</dbReference>
<dbReference type="GO" id="GO:0016020">
    <property type="term" value="C:membrane"/>
    <property type="evidence" value="ECO:0007669"/>
    <property type="project" value="InterPro"/>
</dbReference>
<dbReference type="InterPro" id="IPR029034">
    <property type="entry name" value="Cystine-knot_cytokine"/>
</dbReference>
<evidence type="ECO:0000256" key="4">
    <source>
        <dbReference type="ARBA" id="ARBA00023246"/>
    </source>
</evidence>
<dbReference type="Pfam" id="PF00341">
    <property type="entry name" value="PDGF"/>
    <property type="match status" value="1"/>
</dbReference>
<dbReference type="Gene3D" id="2.10.90.10">
    <property type="entry name" value="Cystine-knot cytokines"/>
    <property type="match status" value="1"/>
</dbReference>
<evidence type="ECO:0000256" key="5">
    <source>
        <dbReference type="ARBA" id="ARBA00031888"/>
    </source>
</evidence>
<dbReference type="GO" id="GO:0008284">
    <property type="term" value="P:positive regulation of cell population proliferation"/>
    <property type="evidence" value="ECO:0007669"/>
    <property type="project" value="UniProtKB-ARBA"/>
</dbReference>
<proteinExistence type="inferred from homology"/>
<dbReference type="PANTHER" id="PTHR11633:SF2">
    <property type="entry name" value="PLATELET-DERIVED GROWTH FACTOR SUBUNIT B"/>
    <property type="match status" value="1"/>
</dbReference>
<comment type="function">
    <text evidence="8">Growth factor that plays an essential role in the regulation of embryonic development, cell proliferation, cell migration, survival and chemotaxis. Potent mitogen for cells of mesenchymal origin. Required for normal proliferation and recruitment of pericytes and vascular smooth muscle cells in the central nervous system, skin, lung, heart and placenta. Required for normal blood vessel development, and for normal development of kidney glomeruli. Plays an important role in wound healing. Signaling is modulated by the formation of heterodimers with PDGFA.</text>
</comment>
<feature type="compositionally biased region" description="Basic and acidic residues" evidence="11">
    <location>
        <begin position="216"/>
        <end position="226"/>
    </location>
</feature>
<evidence type="ECO:0000256" key="1">
    <source>
        <dbReference type="ARBA" id="ARBA00006686"/>
    </source>
</evidence>
<feature type="domain" description="Platelet-derived growth factor (PDGF) family profile" evidence="12">
    <location>
        <begin position="63"/>
        <end position="166"/>
    </location>
</feature>
<dbReference type="Ensembl" id="ENSXETT00000015106">
    <property type="protein sequence ID" value="ENSXETP00000015106"/>
    <property type="gene ID" value="ENSXETG00000006912"/>
</dbReference>
<dbReference type="Xenbase" id="XB-GENE-487583">
    <property type="gene designation" value="pdgfb"/>
</dbReference>
<organism evidence="13">
    <name type="scientific">Xenopus tropicalis</name>
    <name type="common">Western clawed frog</name>
    <name type="synonym">Silurana tropicalis</name>
    <dbReference type="NCBI Taxonomy" id="8364"/>
    <lineage>
        <taxon>Eukaryota</taxon>
        <taxon>Metazoa</taxon>
        <taxon>Chordata</taxon>
        <taxon>Craniata</taxon>
        <taxon>Vertebrata</taxon>
        <taxon>Euteleostomi</taxon>
        <taxon>Amphibia</taxon>
        <taxon>Batrachia</taxon>
        <taxon>Anura</taxon>
        <taxon>Pipoidea</taxon>
        <taxon>Pipidae</taxon>
        <taxon>Xenopodinae</taxon>
        <taxon>Xenopus</taxon>
        <taxon>Silurana</taxon>
    </lineage>
</organism>
<dbReference type="AlphaFoldDB" id="F6XM36"/>
<dbReference type="PROSITE" id="PS50278">
    <property type="entry name" value="PDGF_2"/>
    <property type="match status" value="1"/>
</dbReference>
<dbReference type="InterPro" id="IPR023581">
    <property type="entry name" value="PD_growth_factor_CS"/>
</dbReference>
<dbReference type="GO" id="GO:0051781">
    <property type="term" value="P:positive regulation of cell division"/>
    <property type="evidence" value="ECO:0007669"/>
    <property type="project" value="UniProtKB-KW"/>
</dbReference>
<evidence type="ECO:0000256" key="11">
    <source>
        <dbReference type="SAM" id="MobiDB-lite"/>
    </source>
</evidence>
<keyword evidence="4" id="KW-0497">Mitogen</keyword>
<feature type="region of interest" description="Disordered" evidence="11">
    <location>
        <begin position="164"/>
        <end position="226"/>
    </location>
</feature>
<reference evidence="13" key="1">
    <citation type="journal article" date="2010" name="Science">
        <title>The genome of the Western clawed frog Xenopus tropicalis.</title>
        <authorList>
            <person name="Hellsten U."/>
            <person name="Harland R.M."/>
            <person name="Gilchrist M.J."/>
            <person name="Hendrix D."/>
            <person name="Jurka J."/>
            <person name="Kapitonov V."/>
            <person name="Ovcharenko I."/>
            <person name="Putnam N.H."/>
            <person name="Shu S."/>
            <person name="Taher L."/>
            <person name="Blitz I.L."/>
            <person name="Blumberg B."/>
            <person name="Dichmann D.S."/>
            <person name="Dubchak I."/>
            <person name="Amaya E."/>
            <person name="Detter J.C."/>
            <person name="Fletcher R."/>
            <person name="Gerhard D.S."/>
            <person name="Goodstein D."/>
            <person name="Graves T."/>
            <person name="Grigoriev I.V."/>
            <person name="Grimwood J."/>
            <person name="Kawashima T."/>
            <person name="Lindquist E."/>
            <person name="Lucas S.M."/>
            <person name="Mead P.E."/>
            <person name="Mitros T."/>
            <person name="Ogino H."/>
            <person name="Ohta Y."/>
            <person name="Poliakov A.V."/>
            <person name="Pollet N."/>
            <person name="Robert J."/>
            <person name="Salamov A."/>
            <person name="Sater A.K."/>
            <person name="Schmutz J."/>
            <person name="Terry A."/>
            <person name="Vize P.D."/>
            <person name="Warren W.C."/>
            <person name="Wells D."/>
            <person name="Wills A."/>
            <person name="Wilson R.K."/>
            <person name="Zimmerman L.B."/>
            <person name="Zorn A.M."/>
            <person name="Grainger R."/>
            <person name="Grammer T."/>
            <person name="Khokha M.K."/>
            <person name="Richardson P.M."/>
            <person name="Rokhsar D.S."/>
        </authorList>
    </citation>
    <scope>NUCLEOTIDE SEQUENCE [LARGE SCALE GENOMIC DNA]</scope>
    <source>
        <strain evidence="13">Nigerian</strain>
    </source>
</reference>
<protein>
    <recommendedName>
        <fullName evidence="2">Platelet-derived growth factor subunit B</fullName>
    </recommendedName>
    <alternativeName>
        <fullName evidence="5">PDGF-2</fullName>
    </alternativeName>
    <alternativeName>
        <fullName evidence="6">Platelet-derived growth factor B chain</fullName>
    </alternativeName>
    <alternativeName>
        <fullName evidence="7">Platelet-derived growth factor beta polypeptide</fullName>
    </alternativeName>
</protein>
<comment type="subunit">
    <text evidence="9">Antiparallel homodimer; disulfide-linked. Antiparallel heterodimer with PDGFA; disulfide-linked. The PDGFB homodimer interacts with PDGFRA and PDGFRB homodimers, and with heterodimers formed by PDGFRA and PDGFRB. The heterodimer composed of PDGFA and PDGFB interacts with PDGFRB homodimers, and with heterodimers formed by PDGFRA and PDGFRB. Interacts with XLKD1. Interacts with LRP1. Interacts with SORL1 (via the N-terminal ectodomain). Interacts with CD82; this interaction inhibits PDGFB-mediated signaling pathway.</text>
</comment>
<accession>F6XM36</accession>
<evidence type="ECO:0000256" key="6">
    <source>
        <dbReference type="ARBA" id="ARBA00032481"/>
    </source>
</evidence>
<reference evidence="13" key="2">
    <citation type="submission" date="2011-06" db="UniProtKB">
        <authorList>
            <consortium name="Ensembl"/>
        </authorList>
    </citation>
    <scope>IDENTIFICATION</scope>
</reference>
<dbReference type="InterPro" id="IPR006782">
    <property type="entry name" value="PDGF_N"/>
</dbReference>
<name>F6XM36_XENTR</name>
<evidence type="ECO:0000256" key="2">
    <source>
        <dbReference type="ARBA" id="ARBA00018117"/>
    </source>
</evidence>
<evidence type="ECO:0000313" key="13">
    <source>
        <dbReference type="Ensembl" id="ENSXETP00000015106"/>
    </source>
</evidence>
<gene>
    <name evidence="13" type="primary">pdgfb</name>
</gene>
<dbReference type="SUPFAM" id="SSF57501">
    <property type="entry name" value="Cystine-knot cytokines"/>
    <property type="match status" value="1"/>
</dbReference>
<comment type="similarity">
    <text evidence="1 10">Belongs to the PDGF/VEGF growth factor family.</text>
</comment>
<dbReference type="SMART" id="SM00141">
    <property type="entry name" value="PDGF"/>
    <property type="match status" value="1"/>
</dbReference>
<dbReference type="Pfam" id="PF04692">
    <property type="entry name" value="PDGF_N"/>
    <property type="match status" value="1"/>
</dbReference>
<evidence type="ECO:0000256" key="9">
    <source>
        <dbReference type="ARBA" id="ARBA00046967"/>
    </source>
</evidence>
<keyword evidence="3 10" id="KW-0339">Growth factor</keyword>
<dbReference type="GeneTree" id="ENSGT00940000157367"/>
<dbReference type="Bgee" id="ENSXETG00000006912">
    <property type="expression patterns" value="Expressed in skeletal muscle tissue and 12 other cell types or tissues"/>
</dbReference>
<sequence length="226" mass="25505">MCLLPGDPIPEEMFKKISEGAVTSISELRRVLQIDSVDDEDDLNYASIHQTRSSPTNSSSHSRVIRSLDAEKAVIAECKPRVEVFEISRKIVDPTNANFLVWPPCVEVQRCSGCCNSKNMRCAPTRIHVRHVQVNKIFITPKGKKQVKVVVPLEDHHDCKCEPVPSSAVRIHHPPPETKKAEPPPSTMAPVPASQKEEQPLRPHKKKNRKFKHLPSKKEQRELLVT</sequence>
<evidence type="ECO:0000256" key="10">
    <source>
        <dbReference type="RuleBase" id="RU003818"/>
    </source>
</evidence>
<dbReference type="PROSITE" id="PS00249">
    <property type="entry name" value="PDGF_1"/>
    <property type="match status" value="1"/>
</dbReference>
<evidence type="ECO:0000259" key="12">
    <source>
        <dbReference type="PROSITE" id="PS50278"/>
    </source>
</evidence>
<dbReference type="PANTHER" id="PTHR11633">
    <property type="entry name" value="PLATELET-DERIVED GROWTH FACTOR"/>
    <property type="match status" value="1"/>
</dbReference>
<feature type="compositionally biased region" description="Basic residues" evidence="11">
    <location>
        <begin position="202"/>
        <end position="215"/>
    </location>
</feature>
<evidence type="ECO:0000256" key="7">
    <source>
        <dbReference type="ARBA" id="ARBA00032702"/>
    </source>
</evidence>